<dbReference type="InterPro" id="IPR008977">
    <property type="entry name" value="PHM/PNGase_F_dom_sf"/>
</dbReference>
<dbReference type="EMBL" id="JATAAI010000038">
    <property type="protein sequence ID" value="KAK1734505.1"/>
    <property type="molecule type" value="Genomic_DNA"/>
</dbReference>
<evidence type="ECO:0000259" key="3">
    <source>
        <dbReference type="Pfam" id="PF03712"/>
    </source>
</evidence>
<gene>
    <name evidence="4" type="ORF">QTG54_014753</name>
</gene>
<evidence type="ECO:0000313" key="5">
    <source>
        <dbReference type="Proteomes" id="UP001224775"/>
    </source>
</evidence>
<keyword evidence="1" id="KW-1015">Disulfide bond</keyword>
<dbReference type="InterPro" id="IPR000945">
    <property type="entry name" value="DBH-like"/>
</dbReference>
<feature type="domain" description="Copper type II ascorbate-dependent monooxygenase C-terminal" evidence="3">
    <location>
        <begin position="67"/>
        <end position="182"/>
    </location>
</feature>
<dbReference type="Gene3D" id="2.60.120.230">
    <property type="match status" value="1"/>
</dbReference>
<protein>
    <recommendedName>
        <fullName evidence="3">Copper type II ascorbate-dependent monooxygenase C-terminal domain-containing protein</fullName>
    </recommendedName>
</protein>
<dbReference type="PANTHER" id="PTHR10157">
    <property type="entry name" value="DOPAMINE BETA HYDROXYLASE RELATED"/>
    <property type="match status" value="1"/>
</dbReference>
<dbReference type="GO" id="GO:0004500">
    <property type="term" value="F:dopamine beta-monooxygenase activity"/>
    <property type="evidence" value="ECO:0007669"/>
    <property type="project" value="InterPro"/>
</dbReference>
<feature type="transmembrane region" description="Helical" evidence="2">
    <location>
        <begin position="367"/>
        <end position="386"/>
    </location>
</feature>
<dbReference type="PANTHER" id="PTHR10157:SF23">
    <property type="entry name" value="MOXD1 HOMOLOG 1"/>
    <property type="match status" value="1"/>
</dbReference>
<reference evidence="4" key="1">
    <citation type="submission" date="2023-06" db="EMBL/GenBank/DDBJ databases">
        <title>Survivors Of The Sea: Transcriptome response of Skeletonema marinoi to long-term dormancy.</title>
        <authorList>
            <person name="Pinder M.I.M."/>
            <person name="Kourtchenko O."/>
            <person name="Robertson E.K."/>
            <person name="Larsson T."/>
            <person name="Maumus F."/>
            <person name="Osuna-Cruz C.M."/>
            <person name="Vancaester E."/>
            <person name="Stenow R."/>
            <person name="Vandepoele K."/>
            <person name="Ploug H."/>
            <person name="Bruchert V."/>
            <person name="Godhe A."/>
            <person name="Topel M."/>
        </authorList>
    </citation>
    <scope>NUCLEOTIDE SEQUENCE</scope>
    <source>
        <strain evidence="4">R05AC</strain>
    </source>
</reference>
<dbReference type="InterPro" id="IPR014784">
    <property type="entry name" value="Cu2_ascorb_mOase-like_C"/>
</dbReference>
<keyword evidence="5" id="KW-1185">Reference proteome</keyword>
<keyword evidence="2" id="KW-1133">Transmembrane helix</keyword>
<dbReference type="Pfam" id="PF03712">
    <property type="entry name" value="Cu2_monoox_C"/>
    <property type="match status" value="1"/>
</dbReference>
<dbReference type="AlphaFoldDB" id="A0AAD9D6B0"/>
<proteinExistence type="predicted"/>
<evidence type="ECO:0000256" key="1">
    <source>
        <dbReference type="ARBA" id="ARBA00023157"/>
    </source>
</evidence>
<evidence type="ECO:0000313" key="4">
    <source>
        <dbReference type="EMBL" id="KAK1734505.1"/>
    </source>
</evidence>
<dbReference type="InterPro" id="IPR024548">
    <property type="entry name" value="Cu2_monoox_C"/>
</dbReference>
<evidence type="ECO:0000256" key="2">
    <source>
        <dbReference type="SAM" id="Phobius"/>
    </source>
</evidence>
<organism evidence="4 5">
    <name type="scientific">Skeletonema marinoi</name>
    <dbReference type="NCBI Taxonomy" id="267567"/>
    <lineage>
        <taxon>Eukaryota</taxon>
        <taxon>Sar</taxon>
        <taxon>Stramenopiles</taxon>
        <taxon>Ochrophyta</taxon>
        <taxon>Bacillariophyta</taxon>
        <taxon>Coscinodiscophyceae</taxon>
        <taxon>Thalassiosirophycidae</taxon>
        <taxon>Thalassiosirales</taxon>
        <taxon>Skeletonemataceae</taxon>
        <taxon>Skeletonema</taxon>
        <taxon>Skeletonema marinoi-dohrnii complex</taxon>
    </lineage>
</organism>
<keyword evidence="2" id="KW-0472">Membrane</keyword>
<dbReference type="SUPFAM" id="SSF49742">
    <property type="entry name" value="PHM/PNGase F"/>
    <property type="match status" value="1"/>
</dbReference>
<name>A0AAD9D6B0_9STRA</name>
<dbReference type="Proteomes" id="UP001224775">
    <property type="component" value="Unassembled WGS sequence"/>
</dbReference>
<keyword evidence="2" id="KW-0812">Transmembrane</keyword>
<sequence length="407" mass="45593">MLDQSGVRIYYSVEKRKNVAGLMLLGDYMLKLRGSYTVGGFSSDKDANSTTIASDGNNEVGGGMKHSFYCPSSCFSEERLGRNKNVTVFREVLHMHKSGERMTNIHLDSNGTVLRASEANYFDFSRGAGYGSRVDLPYQINEGDSFVTTCYFAKQGVTWGSSSGDEMCQTFMWYYPQEDFSLTCDYEDALVRRSNDTLNPLGCEVSYDRKQVPFDMERLQPNEQCQATETSRRPVNAFDSTVGTRQEWPSLSQLVDRWKQSRMSVEPSINSTKPSSIANTKSTQPTLQEDCHLCPNGQRPTHPDTVIDGFSWTCDELDAAIPVLYTEPELLFFSSFDVPPCEDYNSAFGNMCCSVEEEGSKLVLQPWFSLVVLVLASLVTLVMILIKRRRTKSEGSSVLEITSAPFA</sequence>
<comment type="caution">
    <text evidence="4">The sequence shown here is derived from an EMBL/GenBank/DDBJ whole genome shotgun (WGS) entry which is preliminary data.</text>
</comment>
<accession>A0AAD9D6B0</accession>